<proteinExistence type="predicted"/>
<evidence type="ECO:0000313" key="2">
    <source>
        <dbReference type="EMBL" id="WIA14508.1"/>
    </source>
</evidence>
<protein>
    <recommendedName>
        <fullName evidence="4">Polymerase nucleotidyl transferase domain-containing protein</fullName>
    </recommendedName>
</protein>
<accession>A0ABY8U4B7</accession>
<evidence type="ECO:0000256" key="1">
    <source>
        <dbReference type="SAM" id="MobiDB-lite"/>
    </source>
</evidence>
<organism evidence="2 3">
    <name type="scientific">Tetradesmus obliquus</name>
    <name type="common">Green alga</name>
    <name type="synonym">Acutodesmus obliquus</name>
    <dbReference type="NCBI Taxonomy" id="3088"/>
    <lineage>
        <taxon>Eukaryota</taxon>
        <taxon>Viridiplantae</taxon>
        <taxon>Chlorophyta</taxon>
        <taxon>core chlorophytes</taxon>
        <taxon>Chlorophyceae</taxon>
        <taxon>CS clade</taxon>
        <taxon>Sphaeropleales</taxon>
        <taxon>Scenedesmaceae</taxon>
        <taxon>Tetradesmus</taxon>
    </lineage>
</organism>
<dbReference type="Proteomes" id="UP001244341">
    <property type="component" value="Chromosome 5b"/>
</dbReference>
<evidence type="ECO:0008006" key="4">
    <source>
        <dbReference type="Google" id="ProtNLM"/>
    </source>
</evidence>
<reference evidence="2 3" key="1">
    <citation type="submission" date="2023-05" db="EMBL/GenBank/DDBJ databases">
        <title>A 100% complete, gapless, phased diploid assembly of the Scenedesmus obliquus UTEX 3031 genome.</title>
        <authorList>
            <person name="Biondi T.C."/>
            <person name="Hanschen E.R."/>
            <person name="Kwon T."/>
            <person name="Eng W."/>
            <person name="Kruse C.P.S."/>
            <person name="Koehler S.I."/>
            <person name="Kunde Y."/>
            <person name="Gleasner C.D."/>
            <person name="You Mak K.T."/>
            <person name="Polle J."/>
            <person name="Hovde B.T."/>
            <person name="Starkenburg S.R."/>
        </authorList>
    </citation>
    <scope>NUCLEOTIDE SEQUENCE [LARGE SCALE GENOMIC DNA]</scope>
    <source>
        <strain evidence="2 3">DOE0152z</strain>
    </source>
</reference>
<name>A0ABY8U4B7_TETOB</name>
<dbReference type="InterPro" id="IPR043519">
    <property type="entry name" value="NT_sf"/>
</dbReference>
<dbReference type="EMBL" id="CP126212">
    <property type="protein sequence ID" value="WIA14508.1"/>
    <property type="molecule type" value="Genomic_DNA"/>
</dbReference>
<dbReference type="Gene3D" id="3.30.460.10">
    <property type="entry name" value="Beta Polymerase, domain 2"/>
    <property type="match status" value="1"/>
</dbReference>
<evidence type="ECO:0000313" key="3">
    <source>
        <dbReference type="Proteomes" id="UP001244341"/>
    </source>
</evidence>
<dbReference type="SUPFAM" id="SSF81301">
    <property type="entry name" value="Nucleotidyltransferase"/>
    <property type="match status" value="1"/>
</dbReference>
<keyword evidence="3" id="KW-1185">Reference proteome</keyword>
<gene>
    <name evidence="2" type="ORF">OEZ85_003027</name>
</gene>
<feature type="region of interest" description="Disordered" evidence="1">
    <location>
        <begin position="166"/>
        <end position="190"/>
    </location>
</feature>
<sequence length="190" mass="21046">MPWNEQERPKLRSVKRCCDEVVQQVFQGHATVQLQGSTAKGTSLLHTSDWDFFVRLNDNITTVTHAQRMAVYSQLQAQLSGAGITYRMQAGENRIRLFEGRDAQGPLPDCDVVFQRFKSDVRVPPNSKALASSHAAQQVVRYMSEAAARALHQCATAQVFHAGAGSDAAGHPHALPVRPEERRYAGSSRF</sequence>